<evidence type="ECO:0000313" key="6">
    <source>
        <dbReference type="Proteomes" id="UP000663879"/>
    </source>
</evidence>
<dbReference type="SUPFAM" id="SSF57850">
    <property type="entry name" value="RING/U-box"/>
    <property type="match status" value="1"/>
</dbReference>
<dbReference type="GO" id="GO:0008270">
    <property type="term" value="F:zinc ion binding"/>
    <property type="evidence" value="ECO:0007669"/>
    <property type="project" value="UniProtKB-KW"/>
</dbReference>
<sequence>MMSNNLNNLIRCEICKNILKEPIFLPCDETCCGRCAFKFKNQDRNSIQCYFCQQEHEIPKSGFHSNKQADDLVHSILQTRLKAIVESVKEQVKASKEPLDGTEKIKNHCSLLRYDVDLKSKLAHQDIDLIHELLINKINEYEKKALWEYENKIDYKEDIDRLDFTIDQFLDKFHLDLNLKSFNEV</sequence>
<evidence type="ECO:0000256" key="1">
    <source>
        <dbReference type="ARBA" id="ARBA00022771"/>
    </source>
</evidence>
<dbReference type="Proteomes" id="UP000663879">
    <property type="component" value="Unassembled WGS sequence"/>
</dbReference>
<evidence type="ECO:0000313" key="5">
    <source>
        <dbReference type="EMBL" id="CAF1000442.1"/>
    </source>
</evidence>
<dbReference type="AlphaFoldDB" id="A0A814GSC5"/>
<feature type="domain" description="RING-type" evidence="4">
    <location>
        <begin position="12"/>
        <end position="53"/>
    </location>
</feature>
<evidence type="ECO:0000256" key="2">
    <source>
        <dbReference type="ARBA" id="ARBA00022833"/>
    </source>
</evidence>
<dbReference type="Gene3D" id="3.30.40.10">
    <property type="entry name" value="Zinc/RING finger domain, C3HC4 (zinc finger)"/>
    <property type="match status" value="1"/>
</dbReference>
<reference evidence="5" key="1">
    <citation type="submission" date="2021-02" db="EMBL/GenBank/DDBJ databases">
        <authorList>
            <person name="Nowell W R."/>
        </authorList>
    </citation>
    <scope>NUCLEOTIDE SEQUENCE</scope>
    <source>
        <strain evidence="5">Ploen Becks lab</strain>
    </source>
</reference>
<keyword evidence="6" id="KW-1185">Reference proteome</keyword>
<keyword evidence="1 3" id="KW-0479">Metal-binding</keyword>
<gene>
    <name evidence="5" type="ORF">OXX778_LOCUS16377</name>
</gene>
<keyword evidence="2" id="KW-0862">Zinc</keyword>
<dbReference type="EMBL" id="CAJNOC010003855">
    <property type="protein sequence ID" value="CAF1000442.1"/>
    <property type="molecule type" value="Genomic_DNA"/>
</dbReference>
<proteinExistence type="predicted"/>
<organism evidence="5 6">
    <name type="scientific">Brachionus calyciflorus</name>
    <dbReference type="NCBI Taxonomy" id="104777"/>
    <lineage>
        <taxon>Eukaryota</taxon>
        <taxon>Metazoa</taxon>
        <taxon>Spiralia</taxon>
        <taxon>Gnathifera</taxon>
        <taxon>Rotifera</taxon>
        <taxon>Eurotatoria</taxon>
        <taxon>Monogononta</taxon>
        <taxon>Pseudotrocha</taxon>
        <taxon>Ploima</taxon>
        <taxon>Brachionidae</taxon>
        <taxon>Brachionus</taxon>
    </lineage>
</organism>
<accession>A0A814GSC5</accession>
<comment type="caution">
    <text evidence="5">The sequence shown here is derived from an EMBL/GenBank/DDBJ whole genome shotgun (WGS) entry which is preliminary data.</text>
</comment>
<dbReference type="OrthoDB" id="426657at2759"/>
<evidence type="ECO:0000256" key="3">
    <source>
        <dbReference type="PROSITE-ProRule" id="PRU00175"/>
    </source>
</evidence>
<protein>
    <recommendedName>
        <fullName evidence="4">RING-type domain-containing protein</fullName>
    </recommendedName>
</protein>
<dbReference type="PROSITE" id="PS50089">
    <property type="entry name" value="ZF_RING_2"/>
    <property type="match status" value="1"/>
</dbReference>
<keyword evidence="1 3" id="KW-0863">Zinc-finger</keyword>
<dbReference type="InterPro" id="IPR001841">
    <property type="entry name" value="Znf_RING"/>
</dbReference>
<evidence type="ECO:0000259" key="4">
    <source>
        <dbReference type="PROSITE" id="PS50089"/>
    </source>
</evidence>
<name>A0A814GSC5_9BILA</name>
<dbReference type="InterPro" id="IPR013083">
    <property type="entry name" value="Znf_RING/FYVE/PHD"/>
</dbReference>